<dbReference type="Gene3D" id="1.10.260.40">
    <property type="entry name" value="lambda repressor-like DNA-binding domains"/>
    <property type="match status" value="1"/>
</dbReference>
<reference evidence="2 3" key="1">
    <citation type="journal article" date="2006" name="PLoS Genet.">
        <title>Comparative genomics of emerging human ehrlichiosis agents.</title>
        <authorList>
            <person name="Dunning Hotopp J.C."/>
            <person name="Lin M."/>
            <person name="Madupu R."/>
            <person name="Crabtree J."/>
            <person name="Angiuoli S.V."/>
            <person name="Eisen J.A."/>
            <person name="Seshadri R."/>
            <person name="Ren Q."/>
            <person name="Wu M."/>
            <person name="Utterback T.R."/>
            <person name="Smith S."/>
            <person name="Lewis M."/>
            <person name="Khouri H."/>
            <person name="Zhang C."/>
            <person name="Niu H."/>
            <person name="Lin Q."/>
            <person name="Ohashi N."/>
            <person name="Zhi N."/>
            <person name="Nelson W."/>
            <person name="Brinkac L.M."/>
            <person name="Dodson R.J."/>
            <person name="Rosovitz M.J."/>
            <person name="Sundaram J."/>
            <person name="Daugherty S.C."/>
            <person name="Davidsen T."/>
            <person name="Durkin A.S."/>
            <person name="Gwinn M."/>
            <person name="Haft D.H."/>
            <person name="Selengut J.D."/>
            <person name="Sullivan S.A."/>
            <person name="Zafar N."/>
            <person name="Zhou L."/>
            <person name="Benahmed F."/>
            <person name="Forberger H."/>
            <person name="Halpin R."/>
            <person name="Mulligan S."/>
            <person name="Robinson J."/>
            <person name="White O."/>
            <person name="Rikihisa Y."/>
            <person name="Tettelin H."/>
        </authorList>
    </citation>
    <scope>NUCLEOTIDE SEQUENCE [LARGE SCALE GENOMIC DNA]</scope>
    <source>
        <strain evidence="3">ATCC VR-367 / Miyayama</strain>
    </source>
</reference>
<dbReference type="GO" id="GO:0003677">
    <property type="term" value="F:DNA binding"/>
    <property type="evidence" value="ECO:0007669"/>
    <property type="project" value="InterPro"/>
</dbReference>
<dbReference type="AlphaFoldDB" id="Q2GF16"/>
<dbReference type="EMBL" id="CP000237">
    <property type="protein sequence ID" value="ABD45766.1"/>
    <property type="molecule type" value="Genomic_DNA"/>
</dbReference>
<dbReference type="HOGENOM" id="CLU_2317366_0_0_5"/>
<feature type="domain" description="HigA2-like helix-turn-helix" evidence="1">
    <location>
        <begin position="23"/>
        <end position="97"/>
    </location>
</feature>
<evidence type="ECO:0000313" key="3">
    <source>
        <dbReference type="Proteomes" id="UP000001942"/>
    </source>
</evidence>
<dbReference type="OrthoDB" id="7165656at2"/>
<dbReference type="KEGG" id="nse:NSE_0038"/>
<sequence length="100" mass="11567">MLKDIVRDDKISEGGEYVDVDRFSISDPSQLSDVRSILVKRISQIIAYNNWSQKYAASLLKIDQPKVSQIKSFKTEGFSLERLLKFFILLGWKVDVRLTK</sequence>
<dbReference type="Pfam" id="PF13744">
    <property type="entry name" value="HTH_37"/>
    <property type="match status" value="1"/>
</dbReference>
<evidence type="ECO:0000259" key="1">
    <source>
        <dbReference type="Pfam" id="PF13744"/>
    </source>
</evidence>
<gene>
    <name evidence="2" type="ordered locus">NSE_0038</name>
</gene>
<dbReference type="Proteomes" id="UP000001942">
    <property type="component" value="Chromosome"/>
</dbReference>
<dbReference type="RefSeq" id="WP_011451446.1">
    <property type="nucleotide sequence ID" value="NC_007798.1"/>
</dbReference>
<dbReference type="SUPFAM" id="SSF47413">
    <property type="entry name" value="lambda repressor-like DNA-binding domains"/>
    <property type="match status" value="1"/>
</dbReference>
<protein>
    <recommendedName>
        <fullName evidence="1">HigA2-like helix-turn-helix domain-containing protein</fullName>
    </recommendedName>
</protein>
<accession>Q2GF16</accession>
<name>Q2GF16_EHRS3</name>
<proteinExistence type="predicted"/>
<dbReference type="InterPro" id="IPR039554">
    <property type="entry name" value="HigA2-like_HTH"/>
</dbReference>
<dbReference type="STRING" id="222891.NSE_0038"/>
<keyword evidence="3" id="KW-1185">Reference proteome</keyword>
<evidence type="ECO:0000313" key="2">
    <source>
        <dbReference type="EMBL" id="ABD45766.1"/>
    </source>
</evidence>
<dbReference type="InterPro" id="IPR010982">
    <property type="entry name" value="Lambda_DNA-bd_dom_sf"/>
</dbReference>
<dbReference type="eggNOG" id="COG5606">
    <property type="taxonomic scope" value="Bacteria"/>
</dbReference>
<organism evidence="2 3">
    <name type="scientific">Ehrlichia sennetsu (strain ATCC VR-367 / Miyayama)</name>
    <name type="common">Neorickettsia sennetsu</name>
    <dbReference type="NCBI Taxonomy" id="222891"/>
    <lineage>
        <taxon>Bacteria</taxon>
        <taxon>Pseudomonadati</taxon>
        <taxon>Pseudomonadota</taxon>
        <taxon>Alphaproteobacteria</taxon>
        <taxon>Rickettsiales</taxon>
        <taxon>Anaplasmataceae</taxon>
        <taxon>Ehrlichia</taxon>
    </lineage>
</organism>